<accession>A0AAE1KIL4</accession>
<dbReference type="Proteomes" id="UP001286313">
    <property type="component" value="Unassembled WGS sequence"/>
</dbReference>
<organism evidence="1 3">
    <name type="scientific">Petrolisthes cinctipes</name>
    <name type="common">Flat porcelain crab</name>
    <dbReference type="NCBI Taxonomy" id="88211"/>
    <lineage>
        <taxon>Eukaryota</taxon>
        <taxon>Metazoa</taxon>
        <taxon>Ecdysozoa</taxon>
        <taxon>Arthropoda</taxon>
        <taxon>Crustacea</taxon>
        <taxon>Multicrustacea</taxon>
        <taxon>Malacostraca</taxon>
        <taxon>Eumalacostraca</taxon>
        <taxon>Eucarida</taxon>
        <taxon>Decapoda</taxon>
        <taxon>Pleocyemata</taxon>
        <taxon>Anomura</taxon>
        <taxon>Galatheoidea</taxon>
        <taxon>Porcellanidae</taxon>
        <taxon>Petrolisthes</taxon>
    </lineage>
</organism>
<sequence length="106" mass="12526">MKASVALGVVLALDTPKRKKRSKWVKKWYLCRREQGHTRLLRELRDDEPEDYRNFLRMDAESYDELLSLVMPMIVKQNTTMREAISPNARLSMTLRFLATGNSQFY</sequence>
<reference evidence="1" key="1">
    <citation type="submission" date="2023-10" db="EMBL/GenBank/DDBJ databases">
        <title>Genome assemblies of two species of porcelain crab, Petrolisthes cinctipes and Petrolisthes manimaculis (Anomura: Porcellanidae).</title>
        <authorList>
            <person name="Angst P."/>
        </authorList>
    </citation>
    <scope>NUCLEOTIDE SEQUENCE</scope>
    <source>
        <strain evidence="1">PB745_01</strain>
        <tissue evidence="1">Gill</tissue>
    </source>
</reference>
<dbReference type="EMBL" id="JAWQEG010000726">
    <property type="protein sequence ID" value="KAK3886110.1"/>
    <property type="molecule type" value="Genomic_DNA"/>
</dbReference>
<evidence type="ECO:0000313" key="2">
    <source>
        <dbReference type="EMBL" id="KAK3886110.1"/>
    </source>
</evidence>
<name>A0AAE1KIL4_PETCI</name>
<dbReference type="AlphaFoldDB" id="A0AAE1KIL4"/>
<evidence type="ECO:0000313" key="1">
    <source>
        <dbReference type="EMBL" id="KAK3872680.1"/>
    </source>
</evidence>
<evidence type="ECO:0000313" key="3">
    <source>
        <dbReference type="Proteomes" id="UP001286313"/>
    </source>
</evidence>
<gene>
    <name evidence="2" type="ORF">Pcinc_009687</name>
    <name evidence="1" type="ORF">Pcinc_022250</name>
</gene>
<keyword evidence="3" id="KW-1185">Reference proteome</keyword>
<proteinExistence type="predicted"/>
<comment type="caution">
    <text evidence="1">The sequence shown here is derived from an EMBL/GenBank/DDBJ whole genome shotgun (WGS) entry which is preliminary data.</text>
</comment>
<dbReference type="EMBL" id="JAWQEG010002330">
    <property type="protein sequence ID" value="KAK3872680.1"/>
    <property type="molecule type" value="Genomic_DNA"/>
</dbReference>
<protein>
    <submittedName>
        <fullName evidence="1">Uncharacterized protein</fullName>
    </submittedName>
</protein>